<evidence type="ECO:0000256" key="1">
    <source>
        <dbReference type="ARBA" id="ARBA00004847"/>
    </source>
</evidence>
<feature type="domain" description="C2" evidence="7">
    <location>
        <begin position="26"/>
        <end position="153"/>
    </location>
</feature>
<dbReference type="PANTHER" id="PTHR12187">
    <property type="entry name" value="AGAP000124-PA"/>
    <property type="match status" value="1"/>
</dbReference>
<evidence type="ECO:0000259" key="7">
    <source>
        <dbReference type="PROSITE" id="PS50004"/>
    </source>
</evidence>
<dbReference type="SUPFAM" id="SSF49562">
    <property type="entry name" value="C2 domain (Calcium/lipid-binding domain, CaLB)"/>
    <property type="match status" value="1"/>
</dbReference>
<protein>
    <recommendedName>
        <fullName evidence="3">phosphatidylinositol-3,4-bisphosphate 4-phosphatase</fullName>
        <ecNumber evidence="3">3.1.3.66</ecNumber>
    </recommendedName>
</protein>
<comment type="pathway">
    <text evidence="1">Signal transduction; phosphatidylinositol signaling pathway.</text>
</comment>
<dbReference type="InterPro" id="IPR000008">
    <property type="entry name" value="C2_dom"/>
</dbReference>
<dbReference type="Gene3D" id="2.60.40.150">
    <property type="entry name" value="C2 domain"/>
    <property type="match status" value="1"/>
</dbReference>
<feature type="region of interest" description="Disordered" evidence="6">
    <location>
        <begin position="1"/>
        <end position="20"/>
    </location>
</feature>
<dbReference type="InterPro" id="IPR035892">
    <property type="entry name" value="C2_domain_sf"/>
</dbReference>
<keyword evidence="4" id="KW-0378">Hydrolase</keyword>
<feature type="region of interest" description="Disordered" evidence="6">
    <location>
        <begin position="585"/>
        <end position="605"/>
    </location>
</feature>
<evidence type="ECO:0000256" key="3">
    <source>
        <dbReference type="ARBA" id="ARBA00013037"/>
    </source>
</evidence>
<evidence type="ECO:0000313" key="8">
    <source>
        <dbReference type="Proteomes" id="UP000694871"/>
    </source>
</evidence>
<organism evidence="8 9">
    <name type="scientific">Gekko japonicus</name>
    <name type="common">Schlegel's Japanese gecko</name>
    <dbReference type="NCBI Taxonomy" id="146911"/>
    <lineage>
        <taxon>Eukaryota</taxon>
        <taxon>Metazoa</taxon>
        <taxon>Chordata</taxon>
        <taxon>Craniata</taxon>
        <taxon>Vertebrata</taxon>
        <taxon>Euteleostomi</taxon>
        <taxon>Lepidosauria</taxon>
        <taxon>Squamata</taxon>
        <taxon>Bifurcata</taxon>
        <taxon>Gekkota</taxon>
        <taxon>Gekkonidae</taxon>
        <taxon>Gekkoninae</taxon>
        <taxon>Gekko</taxon>
    </lineage>
</organism>
<keyword evidence="8" id="KW-1185">Reference proteome</keyword>
<dbReference type="EC" id="3.1.3.66" evidence="3"/>
<dbReference type="GeneID" id="107110418"/>
<dbReference type="PANTHER" id="PTHR12187:SF4">
    <property type="entry name" value="INOSITOL POLYPHOSPHATE-4-PHOSPHATASE TYPE I A"/>
    <property type="match status" value="1"/>
</dbReference>
<dbReference type="CDD" id="cd04048">
    <property type="entry name" value="C2A_Copine"/>
    <property type="match status" value="1"/>
</dbReference>
<evidence type="ECO:0000313" key="9">
    <source>
        <dbReference type="RefSeq" id="XP_015266686.1"/>
    </source>
</evidence>
<proteinExistence type="inferred from homology"/>
<evidence type="ECO:0000256" key="4">
    <source>
        <dbReference type="ARBA" id="ARBA00022801"/>
    </source>
</evidence>
<evidence type="ECO:0000256" key="6">
    <source>
        <dbReference type="SAM" id="MobiDB-lite"/>
    </source>
</evidence>
<dbReference type="Proteomes" id="UP000694871">
    <property type="component" value="Unplaced"/>
</dbReference>
<comment type="similarity">
    <text evidence="2">Belongs to the inositol 3,4-bisphosphate 4-phosphatase family.</text>
</comment>
<accession>A0ABM1JYZ9</accession>
<dbReference type="InterPro" id="IPR039034">
    <property type="entry name" value="INPP4"/>
</dbReference>
<gene>
    <name evidence="9" type="primary">INPP4A</name>
</gene>
<sequence length="981" mass="110299">MSAKEQSPRHGAKSRSMQRASTIDVTSDMLGMSLAGNIQDPDEPILEFSLACSELLTPSLDRKPNSFVAVSVTTPPQAFWTKHAQTEIIEGTSNPIFLSSIAFFQDSLINQMTQIKLSVYDVKDRSQGTMYLLVSVMFTVKELLQERNHRLHLTLRSAESDRVGNITVIGWQMEEKTDQRPPVTRSPDTINGRTVLPVDESLTESLGIRSKYASLRKDALLKSVFGGAICRMYRFPTTDGNHLRILEQMAESVLSLHIPRQFVKLLLEEDAARVCELEELGELSPCWESLRRQIVTQYQTIILTYQENLTNLHQYKGPSFKASSLKADKKLEFVPTNLHIQRMRVQDDAGSDQNYDIVTIGASAAHCQGFKSGGLRKKLHKFEDAKKHTSSSSQSIVYIPQDIIRAKEIIAQINTLKTQVSYYAERLSRAAKDKSSNGLERTLAILADKTRQLVTVCDCKLLANSIHALNAARPDYIASKASPTSTEEEQVVLRNDQDTLVARWTGRNSRSSLQVDWHEEEWEKVWVNVDKSLECIIQRVDKLLQKERLHSDSSEDVFQCDVSCSSKKGKQDTRVYWIKPKALNETSSSSFPPSSSSPPPSSSSISSSACHCPRVPNCSPTPEESSPGEWSEALYPLLTTLTDCVAMMSDKAKKAMVFLLMQDSAPTIALCLSLQYRRDVVFCQTLTALICGFIIKLRNCLHDDGFLRQLYTIGLLAQFESLLSTYGEELAMLEDMSVGIMDLRNVTFKVTQATSNASADMLPVITGNRDGFNVRIPLPSTLFDALPREIQSGMLLRVQPVLFNVGINEQQTLAEKFGDTSLQEMINMESLVRLNSYFEQFKEVLPEDCLPRSRSQTCLPELLRFLGQNVHARKNKNVDILWQAAEICRRLNGVRFTSCKSAKDRTAMSVTLEQCLILQHEHGMAPQVFTQALECMRSEGCRRENTMKNVGCRKYAFNSLQLKAFPKHYRPPEGTYGKVES</sequence>
<name>A0ABM1JYZ9_GEKJA</name>
<keyword evidence="5" id="KW-0443">Lipid metabolism</keyword>
<dbReference type="RefSeq" id="XP_015266686.1">
    <property type="nucleotide sequence ID" value="XM_015411200.1"/>
</dbReference>
<evidence type="ECO:0000256" key="2">
    <source>
        <dbReference type="ARBA" id="ARBA00006306"/>
    </source>
</evidence>
<dbReference type="PROSITE" id="PS50004">
    <property type="entry name" value="C2"/>
    <property type="match status" value="1"/>
</dbReference>
<evidence type="ECO:0000256" key="5">
    <source>
        <dbReference type="ARBA" id="ARBA00023098"/>
    </source>
</evidence>
<reference evidence="9" key="1">
    <citation type="submission" date="2025-08" db="UniProtKB">
        <authorList>
            <consortium name="RefSeq"/>
        </authorList>
    </citation>
    <scope>IDENTIFICATION</scope>
</reference>